<evidence type="ECO:0000313" key="2">
    <source>
        <dbReference type="EMBL" id="SDE82940.1"/>
    </source>
</evidence>
<dbReference type="EMBL" id="LT629690">
    <property type="protein sequence ID" value="SDE82940.1"/>
    <property type="molecule type" value="Genomic_DNA"/>
</dbReference>
<evidence type="ECO:0000256" key="1">
    <source>
        <dbReference type="SAM" id="SignalP"/>
    </source>
</evidence>
<reference evidence="2 3" key="1">
    <citation type="submission" date="2016-10" db="EMBL/GenBank/DDBJ databases">
        <authorList>
            <person name="de Groot N.N."/>
        </authorList>
    </citation>
    <scope>NUCLEOTIDE SEQUENCE [LARGE SCALE GENOMIC DNA]</scope>
    <source>
        <strain evidence="2 3">GAS232</strain>
    </source>
</reference>
<feature type="chain" id="PRO_5009241077" evidence="1">
    <location>
        <begin position="21"/>
        <end position="118"/>
    </location>
</feature>
<dbReference type="AlphaFoldDB" id="A0A1G7G4B5"/>
<proteinExistence type="predicted"/>
<feature type="signal peptide" evidence="1">
    <location>
        <begin position="1"/>
        <end position="20"/>
    </location>
</feature>
<gene>
    <name evidence="2" type="ORF">SAMN05444167_0547</name>
</gene>
<sequence length="118" mass="12823">MGRLAVALVLIAGFTTPLVADPGPWTDWRNSAGDVFVQYRYRLETRFSDGTCDWRFEMTNRHGVKVDIHYGASAGIDDGKPYDHNALGINPGQTTAAILTLNGCANVFFGAKGIPSTF</sequence>
<name>A0A1G7G4B5_9BACT</name>
<keyword evidence="1" id="KW-0732">Signal</keyword>
<dbReference type="Proteomes" id="UP000182427">
    <property type="component" value="Chromosome I"/>
</dbReference>
<evidence type="ECO:0000313" key="3">
    <source>
        <dbReference type="Proteomes" id="UP000182427"/>
    </source>
</evidence>
<accession>A0A1G7G4B5</accession>
<protein>
    <submittedName>
        <fullName evidence="2">Uncharacterized protein</fullName>
    </submittedName>
</protein>
<organism evidence="2 3">
    <name type="scientific">Terriglobus roseus</name>
    <dbReference type="NCBI Taxonomy" id="392734"/>
    <lineage>
        <taxon>Bacteria</taxon>
        <taxon>Pseudomonadati</taxon>
        <taxon>Acidobacteriota</taxon>
        <taxon>Terriglobia</taxon>
        <taxon>Terriglobales</taxon>
        <taxon>Acidobacteriaceae</taxon>
        <taxon>Terriglobus</taxon>
    </lineage>
</organism>
<keyword evidence="3" id="KW-1185">Reference proteome</keyword>